<sequence>MLSLILNINIDYFIIILSLMALVSLVIFMTKRYSENINFKTTLVLIYLVFVWFFVSYKLYNFFSYETNSAKKEAVQNYIQTIESKIEPRFKDKIKEQFSSIPNTFGFNLCYENNYTGETCLNYLFYFENKVKDEVKKAREEFVKARDINNNINDKFNKGEENESRN</sequence>
<dbReference type="AlphaFoldDB" id="A0A3Z9L895"/>
<reference evidence="1 2" key="1">
    <citation type="submission" date="2018-05" db="EMBL/GenBank/DDBJ databases">
        <authorList>
            <consortium name="NARMS: The National Antimicrobial Resistance Monitoring System"/>
        </authorList>
    </citation>
    <scope>NUCLEOTIDE SEQUENCE [LARGE SCALE GENOMIC DNA]</scope>
    <source>
        <strain evidence="1 2">FSIS1607212</strain>
    </source>
</reference>
<evidence type="ECO:0000313" key="2">
    <source>
        <dbReference type="Proteomes" id="UP000335162"/>
    </source>
</evidence>
<dbReference type="EMBL" id="AACNRY010000029">
    <property type="protein sequence ID" value="EAL3736144.1"/>
    <property type="molecule type" value="Genomic_DNA"/>
</dbReference>
<accession>A0A3Z9L895</accession>
<proteinExistence type="predicted"/>
<name>A0A3Z9L895_CAMJU</name>
<comment type="caution">
    <text evidence="1">The sequence shown here is derived from an EMBL/GenBank/DDBJ whole genome shotgun (WGS) entry which is preliminary data.</text>
</comment>
<gene>
    <name evidence="1" type="ORF">BFD99_09215</name>
</gene>
<protein>
    <submittedName>
        <fullName evidence="1">Uncharacterized protein</fullName>
    </submittedName>
</protein>
<dbReference type="Proteomes" id="UP000335162">
    <property type="component" value="Unassembled WGS sequence"/>
</dbReference>
<organism evidence="1 2">
    <name type="scientific">Campylobacter jejuni</name>
    <dbReference type="NCBI Taxonomy" id="197"/>
    <lineage>
        <taxon>Bacteria</taxon>
        <taxon>Pseudomonadati</taxon>
        <taxon>Campylobacterota</taxon>
        <taxon>Epsilonproteobacteria</taxon>
        <taxon>Campylobacterales</taxon>
        <taxon>Campylobacteraceae</taxon>
        <taxon>Campylobacter</taxon>
    </lineage>
</organism>
<evidence type="ECO:0000313" key="1">
    <source>
        <dbReference type="EMBL" id="EAL3736144.1"/>
    </source>
</evidence>
<dbReference type="RefSeq" id="WP_265612390.1">
    <property type="nucleotide sequence ID" value="NZ_CP148213.1"/>
</dbReference>